<evidence type="ECO:0000256" key="12">
    <source>
        <dbReference type="PIRSR" id="PIRSR006431-1"/>
    </source>
</evidence>
<evidence type="ECO:0000313" key="15">
    <source>
        <dbReference type="Proteomes" id="UP000001317"/>
    </source>
</evidence>
<evidence type="ECO:0000256" key="2">
    <source>
        <dbReference type="ARBA" id="ARBA00004496"/>
    </source>
</evidence>
<dbReference type="EMBL" id="CP000931">
    <property type="protein sequence ID" value="ABZ74937.1"/>
    <property type="molecule type" value="Genomic_DNA"/>
</dbReference>
<comment type="catalytic activity">
    <reaction evidence="1 11">
        <text>Release of N-terminal proline from a peptide.</text>
        <dbReference type="EC" id="3.4.11.5"/>
    </reaction>
</comment>
<accession>B0TPR6</accession>
<keyword evidence="7 11" id="KW-0963">Cytoplasm</keyword>
<evidence type="ECO:0000256" key="6">
    <source>
        <dbReference type="ARBA" id="ARBA00022438"/>
    </source>
</evidence>
<organism evidence="14 15">
    <name type="scientific">Shewanella halifaxensis (strain HAW-EB4)</name>
    <dbReference type="NCBI Taxonomy" id="458817"/>
    <lineage>
        <taxon>Bacteria</taxon>
        <taxon>Pseudomonadati</taxon>
        <taxon>Pseudomonadota</taxon>
        <taxon>Gammaproteobacteria</taxon>
        <taxon>Alteromonadales</taxon>
        <taxon>Shewanellaceae</taxon>
        <taxon>Shewanella</taxon>
    </lineage>
</organism>
<reference evidence="14" key="1">
    <citation type="submission" date="2008-01" db="EMBL/GenBank/DDBJ databases">
        <title>Complete sequence of Shewanella halifaxensis HAW-EB4.</title>
        <authorList>
            <consortium name="US DOE Joint Genome Institute"/>
            <person name="Copeland A."/>
            <person name="Lucas S."/>
            <person name="Lapidus A."/>
            <person name="Glavina del Rio T."/>
            <person name="Dalin E."/>
            <person name="Tice H."/>
            <person name="Bruce D."/>
            <person name="Goodwin L."/>
            <person name="Pitluck S."/>
            <person name="Sims D."/>
            <person name="Brettin T."/>
            <person name="Detter J.C."/>
            <person name="Han C."/>
            <person name="Kuske C.R."/>
            <person name="Schmutz J."/>
            <person name="Larimer F."/>
            <person name="Land M."/>
            <person name="Hauser L."/>
            <person name="Kyrpides N."/>
            <person name="Kim E."/>
            <person name="Zhao J.-S."/>
            <person name="Richardson P."/>
        </authorList>
    </citation>
    <scope>NUCLEOTIDE SEQUENCE [LARGE SCALE GENOMIC DNA]</scope>
    <source>
        <strain evidence="14">HAW-EB4</strain>
    </source>
</reference>
<dbReference type="RefSeq" id="WP_012275492.1">
    <property type="nucleotide sequence ID" value="NC_010334.1"/>
</dbReference>
<dbReference type="MEROPS" id="S33.001"/>
<feature type="active site" description="Proton donor" evidence="12">
    <location>
        <position position="289"/>
    </location>
</feature>
<dbReference type="HOGENOM" id="CLU_043739_2_2_6"/>
<dbReference type="InterPro" id="IPR000073">
    <property type="entry name" value="AB_hydrolase_1"/>
</dbReference>
<keyword evidence="15" id="KW-1185">Reference proteome</keyword>
<evidence type="ECO:0000259" key="13">
    <source>
        <dbReference type="Pfam" id="PF00561"/>
    </source>
</evidence>
<sequence>MPIAQPKAFRRVWLDVGDTHQLYVAQYGNPDGIPLLYLHGGPGAGCSTEELKLFDLSVYQVILLDQRGAGRSRPRGELKHNNLSSLLDDIERVRCWLNISQWMLAGGSFGATLALLYSAYYPSRVISQVLWGLFIPNPAGIEWLYCNSGAARLFKDEYRAFADGVDPQQLTTLLTSYRSRLEDECQDVRHSATERWISWEMALAYPGFMVSEINAPFSQSLASIELYYVANDYFGAFEKLIVQLPLIQSQTYVLQGEMDWVCPFKVLQNFFKGRASQLIEVTEIKGGYHALADVKMAKAVMNAIREMAKQ</sequence>
<feature type="active site" evidence="12">
    <location>
        <position position="259"/>
    </location>
</feature>
<dbReference type="Proteomes" id="UP000001317">
    <property type="component" value="Chromosome"/>
</dbReference>
<name>B0TPR6_SHEHH</name>
<dbReference type="PANTHER" id="PTHR43722:SF1">
    <property type="entry name" value="PROLINE IMINOPEPTIDASE"/>
    <property type="match status" value="1"/>
</dbReference>
<dbReference type="STRING" id="458817.Shal_0361"/>
<dbReference type="Gene3D" id="3.40.50.1820">
    <property type="entry name" value="alpha/beta hydrolase"/>
    <property type="match status" value="1"/>
</dbReference>
<dbReference type="GO" id="GO:0005737">
    <property type="term" value="C:cytoplasm"/>
    <property type="evidence" value="ECO:0007669"/>
    <property type="project" value="UniProtKB-SubCell"/>
</dbReference>
<dbReference type="PIRSF" id="PIRSF006431">
    <property type="entry name" value="Pept_S33"/>
    <property type="match status" value="1"/>
</dbReference>
<dbReference type="InterPro" id="IPR005944">
    <property type="entry name" value="Pro_iminopeptidase"/>
</dbReference>
<dbReference type="eggNOG" id="COG2267">
    <property type="taxonomic scope" value="Bacteria"/>
</dbReference>
<feature type="active site" description="Nucleophile" evidence="12">
    <location>
        <position position="108"/>
    </location>
</feature>
<dbReference type="GO" id="GO:0004177">
    <property type="term" value="F:aminopeptidase activity"/>
    <property type="evidence" value="ECO:0007669"/>
    <property type="project" value="UniProtKB-UniRule"/>
</dbReference>
<protein>
    <recommendedName>
        <fullName evidence="5 11">Proline iminopeptidase</fullName>
        <shortName evidence="11">PIP</shortName>
        <ecNumber evidence="4 11">3.4.11.5</ecNumber>
    </recommendedName>
    <alternativeName>
        <fullName evidence="10 11">Prolyl aminopeptidase</fullName>
    </alternativeName>
</protein>
<dbReference type="SUPFAM" id="SSF53474">
    <property type="entry name" value="alpha/beta-Hydrolases"/>
    <property type="match status" value="1"/>
</dbReference>
<evidence type="ECO:0000256" key="5">
    <source>
        <dbReference type="ARBA" id="ARBA00021843"/>
    </source>
</evidence>
<evidence type="ECO:0000313" key="14">
    <source>
        <dbReference type="EMBL" id="ABZ74937.1"/>
    </source>
</evidence>
<evidence type="ECO:0000256" key="10">
    <source>
        <dbReference type="ARBA" id="ARBA00029605"/>
    </source>
</evidence>
<dbReference type="AlphaFoldDB" id="B0TPR6"/>
<dbReference type="EC" id="3.4.11.5" evidence="4 11"/>
<dbReference type="OrthoDB" id="9796770at2"/>
<dbReference type="KEGG" id="shl:Shal_0361"/>
<dbReference type="Pfam" id="PF00561">
    <property type="entry name" value="Abhydrolase_1"/>
    <property type="match status" value="1"/>
</dbReference>
<dbReference type="InterPro" id="IPR029058">
    <property type="entry name" value="AB_hydrolase_fold"/>
</dbReference>
<evidence type="ECO:0000256" key="1">
    <source>
        <dbReference type="ARBA" id="ARBA00001585"/>
    </source>
</evidence>
<comment type="similarity">
    <text evidence="3 11">Belongs to the peptidase S33 family.</text>
</comment>
<keyword evidence="6 11" id="KW-0031">Aminopeptidase</keyword>
<keyword evidence="9 11" id="KW-0378">Hydrolase</keyword>
<proteinExistence type="inferred from homology"/>
<dbReference type="InterPro" id="IPR002410">
    <property type="entry name" value="Peptidase_S33"/>
</dbReference>
<keyword evidence="8 11" id="KW-0645">Protease</keyword>
<feature type="domain" description="AB hydrolase-1" evidence="13">
    <location>
        <begin position="34"/>
        <end position="287"/>
    </location>
</feature>
<comment type="subcellular location">
    <subcellularLocation>
        <location evidence="2 11">Cytoplasm</location>
    </subcellularLocation>
</comment>
<evidence type="ECO:0000256" key="7">
    <source>
        <dbReference type="ARBA" id="ARBA00022490"/>
    </source>
</evidence>
<dbReference type="GO" id="GO:0006508">
    <property type="term" value="P:proteolysis"/>
    <property type="evidence" value="ECO:0007669"/>
    <property type="project" value="UniProtKB-KW"/>
</dbReference>
<evidence type="ECO:0000256" key="11">
    <source>
        <dbReference type="PIRNR" id="PIRNR006431"/>
    </source>
</evidence>
<dbReference type="PANTHER" id="PTHR43722">
    <property type="entry name" value="PROLINE IMINOPEPTIDASE"/>
    <property type="match status" value="1"/>
</dbReference>
<dbReference type="ESTHER" id="shehh-b0tpr6">
    <property type="family name" value="Proline_iminopeptidase"/>
</dbReference>
<evidence type="ECO:0000256" key="8">
    <source>
        <dbReference type="ARBA" id="ARBA00022670"/>
    </source>
</evidence>
<evidence type="ECO:0000256" key="9">
    <source>
        <dbReference type="ARBA" id="ARBA00022801"/>
    </source>
</evidence>
<gene>
    <name evidence="14" type="ordered locus">Shal_0361</name>
</gene>
<evidence type="ECO:0000256" key="3">
    <source>
        <dbReference type="ARBA" id="ARBA00010088"/>
    </source>
</evidence>
<dbReference type="PRINTS" id="PR00793">
    <property type="entry name" value="PROAMNOPTASE"/>
</dbReference>
<evidence type="ECO:0000256" key="4">
    <source>
        <dbReference type="ARBA" id="ARBA00012568"/>
    </source>
</evidence>